<evidence type="ECO:0000313" key="2">
    <source>
        <dbReference type="Proteomes" id="UP001152766"/>
    </source>
</evidence>
<keyword evidence="2" id="KW-1185">Reference proteome</keyword>
<organism evidence="1 2">
    <name type="scientific">Pelomonas aquatica</name>
    <dbReference type="NCBI Taxonomy" id="431058"/>
    <lineage>
        <taxon>Bacteria</taxon>
        <taxon>Pseudomonadati</taxon>
        <taxon>Pseudomonadota</taxon>
        <taxon>Betaproteobacteria</taxon>
        <taxon>Burkholderiales</taxon>
        <taxon>Sphaerotilaceae</taxon>
        <taxon>Roseateles</taxon>
    </lineage>
</organism>
<name>A0A9X4R4H0_9BURK</name>
<accession>A0A9X4R4H0</accession>
<sequence length="124" mass="13987">MLYVTEVLARWRAARGSFDERLALASPELRDLVALCRHRLLQLQASFTSAGLDAEHPERLVRGLADDEGGPLQQELLSLVRELHWRIGEMEREVLLRAHQMSRDDQALVHTMLAALKSAVPAEP</sequence>
<dbReference type="RefSeq" id="WP_268150842.1">
    <property type="nucleotide sequence ID" value="NZ_JAPPUW010000010.1"/>
</dbReference>
<reference evidence="1" key="1">
    <citation type="submission" date="2019-02" db="EMBL/GenBank/DDBJ databases">
        <title>Draft genome of the type strain Pelomonas aquatica CCUG 52575T.</title>
        <authorList>
            <person name="Gomila M."/>
            <person name="Lalucat J."/>
        </authorList>
    </citation>
    <scope>NUCLEOTIDE SEQUENCE</scope>
    <source>
        <strain evidence="1">CCUG 52575</strain>
    </source>
</reference>
<protein>
    <submittedName>
        <fullName evidence="1">Uncharacterized protein</fullName>
    </submittedName>
</protein>
<comment type="caution">
    <text evidence="1">The sequence shown here is derived from an EMBL/GenBank/DDBJ whole genome shotgun (WGS) entry which is preliminary data.</text>
</comment>
<proteinExistence type="predicted"/>
<dbReference type="EMBL" id="SGUG01000010">
    <property type="protein sequence ID" value="MDG0862481.1"/>
    <property type="molecule type" value="Genomic_DNA"/>
</dbReference>
<dbReference type="AlphaFoldDB" id="A0A9X4R4H0"/>
<dbReference type="Proteomes" id="UP001152766">
    <property type="component" value="Unassembled WGS sequence"/>
</dbReference>
<gene>
    <name evidence="1" type="ORF">EXJ73_08355</name>
</gene>
<evidence type="ECO:0000313" key="1">
    <source>
        <dbReference type="EMBL" id="MDG0862481.1"/>
    </source>
</evidence>